<comment type="caution">
    <text evidence="2">The sequence shown here is derived from an EMBL/GenBank/DDBJ whole genome shotgun (WGS) entry which is preliminary data.</text>
</comment>
<dbReference type="EMBL" id="UARK01000003">
    <property type="protein sequence ID" value="SPW27906.1"/>
    <property type="molecule type" value="Genomic_DNA"/>
</dbReference>
<dbReference type="AlphaFoldDB" id="A0A8B4H6I9"/>
<evidence type="ECO:0000313" key="3">
    <source>
        <dbReference type="Proteomes" id="UP000249886"/>
    </source>
</evidence>
<keyword evidence="1" id="KW-0472">Membrane</keyword>
<evidence type="ECO:0000256" key="1">
    <source>
        <dbReference type="SAM" id="Phobius"/>
    </source>
</evidence>
<protein>
    <submittedName>
        <fullName evidence="2">Putative secreted protein</fullName>
    </submittedName>
</protein>
<accession>A0A8B4H6I9</accession>
<feature type="transmembrane region" description="Helical" evidence="1">
    <location>
        <begin position="35"/>
        <end position="55"/>
    </location>
</feature>
<reference evidence="2 3" key="1">
    <citation type="submission" date="2018-06" db="EMBL/GenBank/DDBJ databases">
        <authorList>
            <consortium name="Pathogen Informatics"/>
            <person name="Doyle S."/>
        </authorList>
    </citation>
    <scope>NUCLEOTIDE SEQUENCE [LARGE SCALE GENOMIC DNA]</scope>
    <source>
        <strain evidence="2 3">NCTC10254</strain>
    </source>
</reference>
<dbReference type="Proteomes" id="UP000249886">
    <property type="component" value="Unassembled WGS sequence"/>
</dbReference>
<evidence type="ECO:0000313" key="2">
    <source>
        <dbReference type="EMBL" id="SPW27906.1"/>
    </source>
</evidence>
<gene>
    <name evidence="2" type="ORF">NCTC10254_01100</name>
</gene>
<keyword evidence="1" id="KW-0812">Transmembrane</keyword>
<keyword evidence="1" id="KW-1133">Transmembrane helix</keyword>
<sequence length="207" mass="22514">MPWKCCAPSNKNRQGNCLTILSVWFFRDLDVIDRWRFIIAAMSVAALVVLITATAGQHHTPPPRLVGDELGRDNDETLTDYVQRAQHGFSAAAPGDEVYALVTFRQPLTAQAAGAVVQNIARVNAFEVGFAPVVGIPEPVKGVNRGDSLVHHITLKQMNPLDVRGLVVHDSVEKLHVLAKNSKVLAIEVLPPDATWGSFAVRPVNVS</sequence>
<proteinExistence type="predicted"/>
<organism evidence="2 3">
    <name type="scientific">Corynebacterium matruchotii</name>
    <dbReference type="NCBI Taxonomy" id="43768"/>
    <lineage>
        <taxon>Bacteria</taxon>
        <taxon>Bacillati</taxon>
        <taxon>Actinomycetota</taxon>
        <taxon>Actinomycetes</taxon>
        <taxon>Mycobacteriales</taxon>
        <taxon>Corynebacteriaceae</taxon>
        <taxon>Corynebacterium</taxon>
    </lineage>
</organism>
<name>A0A8B4H6I9_9CORY</name>